<accession>A0A2S8PUD1</accession>
<comment type="caution">
    <text evidence="1">The sequence shown here is derived from an EMBL/GenBank/DDBJ whole genome shotgun (WGS) entry which is preliminary data.</text>
</comment>
<evidence type="ECO:0000313" key="2">
    <source>
        <dbReference type="Proteomes" id="UP000239550"/>
    </source>
</evidence>
<gene>
    <name evidence="1" type="ORF">C6H66_23680</name>
</gene>
<sequence length="175" mass="20738">MKCCRVFHARRVVFSWFLQIHRRIILAKFHNLWHAIKTRVCNNHDIDPNYFDVYSSDHQICCLKNHAAQIFTLEAILHKHRQQYGTIFEPLEGEKALHHLIFLKTKWKPAEIRSLSLEDSLFVIQDEIHLNNLPDEARRVIDAINLPETISFRSDGMLDEDWVPKENSIYLQTHA</sequence>
<dbReference type="NCBIfam" id="NF033230">
    <property type="entry name" value="phage_region_01"/>
    <property type="match status" value="1"/>
</dbReference>
<keyword evidence="2" id="KW-1185">Reference proteome</keyword>
<dbReference type="InterPro" id="IPR059241">
    <property type="entry name" value="SfIV_phage_associated"/>
</dbReference>
<dbReference type="EMBL" id="PUWT01000099">
    <property type="protein sequence ID" value="PQQ22410.1"/>
    <property type="molecule type" value="Genomic_DNA"/>
</dbReference>
<dbReference type="Proteomes" id="UP000239550">
    <property type="component" value="Unassembled WGS sequence"/>
</dbReference>
<proteinExistence type="predicted"/>
<dbReference type="AlphaFoldDB" id="A0A2S8PUD1"/>
<organism evidence="1 2">
    <name type="scientific">Photorhabdus hindustanensis</name>
    <dbReference type="NCBI Taxonomy" id="2918802"/>
    <lineage>
        <taxon>Bacteria</taxon>
        <taxon>Pseudomonadati</taxon>
        <taxon>Pseudomonadota</taxon>
        <taxon>Gammaproteobacteria</taxon>
        <taxon>Enterobacterales</taxon>
        <taxon>Morganellaceae</taxon>
        <taxon>Photorhabdus</taxon>
    </lineage>
</organism>
<evidence type="ECO:0000313" key="1">
    <source>
        <dbReference type="EMBL" id="PQQ22410.1"/>
    </source>
</evidence>
<name>A0A2S8PUD1_9GAMM</name>
<reference evidence="1 2" key="1">
    <citation type="submission" date="2018-02" db="EMBL/GenBank/DDBJ databases">
        <title>Five New Genomes of Indian Photorhabdus Isolates TSA.</title>
        <authorList>
            <person name="Dubay B."/>
            <person name="Somvanshi V.S."/>
        </authorList>
    </citation>
    <scope>NUCLEOTIDE SEQUENCE [LARGE SCALE GENOMIC DNA]</scope>
    <source>
        <strain evidence="1 2">H1</strain>
    </source>
</reference>
<protein>
    <submittedName>
        <fullName evidence="1">Uncharacterized protein</fullName>
    </submittedName>
</protein>